<feature type="chain" id="PRO_5020450372" evidence="2">
    <location>
        <begin position="18"/>
        <end position="581"/>
    </location>
</feature>
<protein>
    <submittedName>
        <fullName evidence="3">DUF3370 domain-containing protein</fullName>
    </submittedName>
</protein>
<sequence>MFTALAWLSLAPTVVNAPIPPSPAPIVAAVPAIEGQALPRIPDEFTLYHDVLPLPGQLNNVPVFNSNSPELVQQDGILLSTFPGDEMAHADAHLDFAFEGRFDFFAHHIARGLVPDDRRTLFIGGVIYNPNPEPVTLTIGQGVSYLSQEAPFYNLPALRFNPDGSVFSGPGSRTVADVLQQRRQSQWPRQIVIPPEQTYLLVNAPIPLRRLPFAADATLPPGSILPGAPNNFQGYPVASVVPRADGRPLPSNGRSLLLHLESDGPVYAATLAMYAPRTDEGEERAPTLQEWLRLLVNGRLAGPRDIPPTNPEEYAKSDEDSRFFYGRVAGVAQGSQWEARAVDEEDADYLTIPAAGEAVSYVISTVDYNTFGTSQIQSAPMLARYSDTAYRAHGNYGVHYKIRLPLHNATDRPQRIALSLQTPLQDETLKHGLRFLRNPVDRIFFRGTVRVQYETETGQQQTRYIHVVQRQGEEGEPLLRLALPPNAQQNVTVELIYPPDATPPQVLTLETLGNASARTRPPATVESAPVSDVDESADSLSPVPPATTSTTPLPVINTAAEVTETDATDLIPASMDQFLAD</sequence>
<proteinExistence type="predicted"/>
<evidence type="ECO:0000256" key="1">
    <source>
        <dbReference type="SAM" id="MobiDB-lite"/>
    </source>
</evidence>
<reference evidence="3 4" key="1">
    <citation type="submission" date="2018-11" db="EMBL/GenBank/DDBJ databases">
        <title>Whole genome sequencing of an environmental sample.</title>
        <authorList>
            <person name="Sarangi A.N."/>
            <person name="Singh D."/>
            <person name="Tripathy S."/>
        </authorList>
    </citation>
    <scope>NUCLEOTIDE SEQUENCE [LARGE SCALE GENOMIC DNA]</scope>
    <source>
        <strain evidence="3 4">Lakshadweep</strain>
    </source>
</reference>
<keyword evidence="4" id="KW-1185">Reference proteome</keyword>
<keyword evidence="2" id="KW-0732">Signal</keyword>
<dbReference type="AlphaFoldDB" id="A0A4Q7EIH8"/>
<dbReference type="OrthoDB" id="502907at2"/>
<comment type="caution">
    <text evidence="3">The sequence shown here is derived from an EMBL/GenBank/DDBJ whole genome shotgun (WGS) entry which is preliminary data.</text>
</comment>
<organism evidence="3 4">
    <name type="scientific">Leptolyngbya iicbica LK</name>
    <dbReference type="NCBI Taxonomy" id="2294035"/>
    <lineage>
        <taxon>Bacteria</taxon>
        <taxon>Bacillati</taxon>
        <taxon>Cyanobacteriota</taxon>
        <taxon>Cyanophyceae</taxon>
        <taxon>Leptolyngbyales</taxon>
        <taxon>Leptolyngbyaceae</taxon>
        <taxon>Leptolyngbya group</taxon>
        <taxon>Leptolyngbya</taxon>
        <taxon>Leptolyngbya iicbica</taxon>
    </lineage>
</organism>
<feature type="region of interest" description="Disordered" evidence="1">
    <location>
        <begin position="514"/>
        <end position="552"/>
    </location>
</feature>
<name>A0A4Q7EIH8_9CYAN</name>
<dbReference type="Pfam" id="PF11850">
    <property type="entry name" value="DUF3370"/>
    <property type="match status" value="1"/>
</dbReference>
<evidence type="ECO:0000313" key="4">
    <source>
        <dbReference type="Proteomes" id="UP000292459"/>
    </source>
</evidence>
<gene>
    <name evidence="3" type="ORF">DYY88_06890</name>
</gene>
<dbReference type="EMBL" id="QVFV01000001">
    <property type="protein sequence ID" value="RZM82916.1"/>
    <property type="molecule type" value="Genomic_DNA"/>
</dbReference>
<dbReference type="Proteomes" id="UP000292459">
    <property type="component" value="Unassembled WGS sequence"/>
</dbReference>
<feature type="signal peptide" evidence="2">
    <location>
        <begin position="1"/>
        <end position="17"/>
    </location>
</feature>
<dbReference type="InterPro" id="IPR021801">
    <property type="entry name" value="DUF3370"/>
</dbReference>
<evidence type="ECO:0000313" key="3">
    <source>
        <dbReference type="EMBL" id="RZM82916.1"/>
    </source>
</evidence>
<dbReference type="RefSeq" id="WP_084607012.1">
    <property type="nucleotide sequence ID" value="NZ_QVFV01000001.1"/>
</dbReference>
<evidence type="ECO:0000256" key="2">
    <source>
        <dbReference type="SAM" id="SignalP"/>
    </source>
</evidence>
<accession>A0A4Q7EIH8</accession>